<dbReference type="Gene3D" id="3.40.50.1820">
    <property type="entry name" value="alpha/beta hydrolase"/>
    <property type="match status" value="1"/>
</dbReference>
<protein>
    <recommendedName>
        <fullName evidence="1">Serine aminopeptidase S33 domain-containing protein</fullName>
    </recommendedName>
</protein>
<accession>A0AAW2ZEG1</accession>
<organism evidence="2 3">
    <name type="scientific">Acrasis kona</name>
    <dbReference type="NCBI Taxonomy" id="1008807"/>
    <lineage>
        <taxon>Eukaryota</taxon>
        <taxon>Discoba</taxon>
        <taxon>Heterolobosea</taxon>
        <taxon>Tetramitia</taxon>
        <taxon>Eutetramitia</taxon>
        <taxon>Acrasidae</taxon>
        <taxon>Acrasis</taxon>
    </lineage>
</organism>
<dbReference type="InterPro" id="IPR022742">
    <property type="entry name" value="Hydrolase_4"/>
</dbReference>
<gene>
    <name evidence="2" type="ORF">AKO1_008964</name>
</gene>
<keyword evidence="3" id="KW-1185">Reference proteome</keyword>
<dbReference type="InterPro" id="IPR052920">
    <property type="entry name" value="DNA-binding_regulatory"/>
</dbReference>
<feature type="domain" description="Serine aminopeptidase S33" evidence="1">
    <location>
        <begin position="122"/>
        <end position="351"/>
    </location>
</feature>
<dbReference type="Pfam" id="PF12146">
    <property type="entry name" value="Hydrolase_4"/>
    <property type="match status" value="1"/>
</dbReference>
<proteinExistence type="predicted"/>
<name>A0AAW2ZEG1_9EUKA</name>
<comment type="caution">
    <text evidence="2">The sequence shown here is derived from an EMBL/GenBank/DDBJ whole genome shotgun (WGS) entry which is preliminary data.</text>
</comment>
<dbReference type="EMBL" id="JAOPGA020001408">
    <property type="protein sequence ID" value="KAL0488156.1"/>
    <property type="molecule type" value="Genomic_DNA"/>
</dbReference>
<evidence type="ECO:0000259" key="1">
    <source>
        <dbReference type="Pfam" id="PF12146"/>
    </source>
</evidence>
<sequence>MRTKTIRKFVFGGLLVTSGILCAPLYIISERVARPNRYHLLSSNPAEGLKTLWTDKRMNLKQREEIYGKDPLYSLFTKLYGDMCHDPMTDFGSDFENVEFDSSEEVGLTLRGWVVPAKNSTNTMVILCHGAFTDRREMLRHCKYLCSSGYDCMLFDFRDHGTSDSTLKRGTSLGIREHQDIIDAVNKIKSMPAYRSKSIVVMGSSTGAASAILAASKDIRINMVIAENPFSHRRKQVKEALRDAFDRSGQWGGEKNEKYNKILSLISVPQWYVDLAAFVCDYRSVVGSGYSLKNTLEVIDVVNKIAPRPLLLIHGTDDRMVKISHSEQLYESAGQPKDLWRVEKGRHSMLHQLNTNLYEERIVSFIKDNLV</sequence>
<dbReference type="SUPFAM" id="SSF53474">
    <property type="entry name" value="alpha/beta-Hydrolases"/>
    <property type="match status" value="1"/>
</dbReference>
<dbReference type="PANTHER" id="PTHR43358:SF4">
    <property type="entry name" value="ALPHA_BETA HYDROLASE FOLD-1 DOMAIN-CONTAINING PROTEIN"/>
    <property type="match status" value="1"/>
</dbReference>
<evidence type="ECO:0000313" key="2">
    <source>
        <dbReference type="EMBL" id="KAL0488156.1"/>
    </source>
</evidence>
<dbReference type="AlphaFoldDB" id="A0AAW2ZEG1"/>
<dbReference type="InterPro" id="IPR029058">
    <property type="entry name" value="AB_hydrolase_fold"/>
</dbReference>
<dbReference type="PANTHER" id="PTHR43358">
    <property type="entry name" value="ALPHA/BETA-HYDROLASE"/>
    <property type="match status" value="1"/>
</dbReference>
<dbReference type="Proteomes" id="UP001431209">
    <property type="component" value="Unassembled WGS sequence"/>
</dbReference>
<reference evidence="2 3" key="1">
    <citation type="submission" date="2024-03" db="EMBL/GenBank/DDBJ databases">
        <title>The Acrasis kona genome and developmental transcriptomes reveal deep origins of eukaryotic multicellular pathways.</title>
        <authorList>
            <person name="Sheikh S."/>
            <person name="Fu C.-J."/>
            <person name="Brown M.W."/>
            <person name="Baldauf S.L."/>
        </authorList>
    </citation>
    <scope>NUCLEOTIDE SEQUENCE [LARGE SCALE GENOMIC DNA]</scope>
    <source>
        <strain evidence="2 3">ATCC MYA-3509</strain>
    </source>
</reference>
<evidence type="ECO:0000313" key="3">
    <source>
        <dbReference type="Proteomes" id="UP001431209"/>
    </source>
</evidence>